<keyword evidence="2" id="KW-1185">Reference proteome</keyword>
<dbReference type="EMBL" id="CAJOBP010049255">
    <property type="protein sequence ID" value="CAF4804847.1"/>
    <property type="molecule type" value="Genomic_DNA"/>
</dbReference>
<gene>
    <name evidence="1" type="ORF">UJA718_LOCUS41452</name>
</gene>
<dbReference type="Proteomes" id="UP000663873">
    <property type="component" value="Unassembled WGS sequence"/>
</dbReference>
<accession>A0A821PCN9</accession>
<feature type="non-terminal residue" evidence="1">
    <location>
        <position position="52"/>
    </location>
</feature>
<reference evidence="1" key="1">
    <citation type="submission" date="2021-02" db="EMBL/GenBank/DDBJ databases">
        <authorList>
            <person name="Nowell W R."/>
        </authorList>
    </citation>
    <scope>NUCLEOTIDE SEQUENCE</scope>
</reference>
<evidence type="ECO:0000313" key="1">
    <source>
        <dbReference type="EMBL" id="CAF4804847.1"/>
    </source>
</evidence>
<proteinExistence type="predicted"/>
<evidence type="ECO:0000313" key="2">
    <source>
        <dbReference type="Proteomes" id="UP000663873"/>
    </source>
</evidence>
<sequence>MSFLPELRDKLKENNTVPLLMKLTEVNFDKTQLHAYRALAVILTDNDIKQLA</sequence>
<comment type="caution">
    <text evidence="1">The sequence shown here is derived from an EMBL/GenBank/DDBJ whole genome shotgun (WGS) entry which is preliminary data.</text>
</comment>
<name>A0A821PCN9_9BILA</name>
<organism evidence="1 2">
    <name type="scientific">Rotaria socialis</name>
    <dbReference type="NCBI Taxonomy" id="392032"/>
    <lineage>
        <taxon>Eukaryota</taxon>
        <taxon>Metazoa</taxon>
        <taxon>Spiralia</taxon>
        <taxon>Gnathifera</taxon>
        <taxon>Rotifera</taxon>
        <taxon>Eurotatoria</taxon>
        <taxon>Bdelloidea</taxon>
        <taxon>Philodinida</taxon>
        <taxon>Philodinidae</taxon>
        <taxon>Rotaria</taxon>
    </lineage>
</organism>
<dbReference type="AlphaFoldDB" id="A0A821PCN9"/>
<protein>
    <submittedName>
        <fullName evidence="1">Uncharacterized protein</fullName>
    </submittedName>
</protein>